<proteinExistence type="predicted"/>
<dbReference type="AlphaFoldDB" id="A0A6C0LB62"/>
<name>A0A6C0LB62_9ZZZZ</name>
<organism evidence="2">
    <name type="scientific">viral metagenome</name>
    <dbReference type="NCBI Taxonomy" id="1070528"/>
    <lineage>
        <taxon>unclassified sequences</taxon>
        <taxon>metagenomes</taxon>
        <taxon>organismal metagenomes</taxon>
    </lineage>
</organism>
<dbReference type="EMBL" id="MN740453">
    <property type="protein sequence ID" value="QHU27305.1"/>
    <property type="molecule type" value="Genomic_DNA"/>
</dbReference>
<feature type="transmembrane region" description="Helical" evidence="1">
    <location>
        <begin position="139"/>
        <end position="158"/>
    </location>
</feature>
<feature type="transmembrane region" description="Helical" evidence="1">
    <location>
        <begin position="165"/>
        <end position="185"/>
    </location>
</feature>
<keyword evidence="1" id="KW-0472">Membrane</keyword>
<feature type="transmembrane region" description="Helical" evidence="1">
    <location>
        <begin position="59"/>
        <end position="79"/>
    </location>
</feature>
<feature type="transmembrane region" description="Helical" evidence="1">
    <location>
        <begin position="200"/>
        <end position="224"/>
    </location>
</feature>
<reference evidence="2" key="1">
    <citation type="journal article" date="2020" name="Nature">
        <title>Giant virus diversity and host interactions through global metagenomics.</title>
        <authorList>
            <person name="Schulz F."/>
            <person name="Roux S."/>
            <person name="Paez-Espino D."/>
            <person name="Jungbluth S."/>
            <person name="Walsh D.A."/>
            <person name="Denef V.J."/>
            <person name="McMahon K.D."/>
            <person name="Konstantinidis K.T."/>
            <person name="Eloe-Fadrosh E.A."/>
            <person name="Kyrpides N.C."/>
            <person name="Woyke T."/>
        </authorList>
    </citation>
    <scope>NUCLEOTIDE SEQUENCE</scope>
    <source>
        <strain evidence="2">GVMAG-M-3300027763-16</strain>
    </source>
</reference>
<sequence>MSNITSNNQPDPQQKPKPFPFNTCEVRGEIADQPYSASINILSCLILLYLLSQAKHIEIQFFILSLFIFQAYHAYSHLFWSKNENSLEHVYIIHAISYIIIVALIIAISFISGEPPNIPIIITAIMVDFYIFMKYVGTVYNAASGINVWIIVLITGLWNIKLPIVVSRLLPILIMLFAVVIALLFNERYNCDAMMNAYVFPYHIAVEIMGLIISSLFAYIFLLLELEKIKK</sequence>
<keyword evidence="1" id="KW-0812">Transmembrane</keyword>
<protein>
    <submittedName>
        <fullName evidence="2">Uncharacterized protein</fullName>
    </submittedName>
</protein>
<keyword evidence="1" id="KW-1133">Transmembrane helix</keyword>
<feature type="transmembrane region" description="Helical" evidence="1">
    <location>
        <begin position="91"/>
        <end position="111"/>
    </location>
</feature>
<evidence type="ECO:0000313" key="2">
    <source>
        <dbReference type="EMBL" id="QHU27305.1"/>
    </source>
</evidence>
<accession>A0A6C0LB62</accession>
<evidence type="ECO:0000256" key="1">
    <source>
        <dbReference type="SAM" id="Phobius"/>
    </source>
</evidence>